<feature type="transmembrane region" description="Helical" evidence="7">
    <location>
        <begin position="765"/>
        <end position="791"/>
    </location>
</feature>
<evidence type="ECO:0000256" key="5">
    <source>
        <dbReference type="ARBA" id="ARBA00023136"/>
    </source>
</evidence>
<keyword evidence="5 7" id="KW-0472">Membrane</keyword>
<comment type="subcellular location">
    <subcellularLocation>
        <location evidence="1">Cell membrane</location>
        <topology evidence="1">Multi-pass membrane protein</topology>
    </subcellularLocation>
</comment>
<feature type="transmembrane region" description="Helical" evidence="7">
    <location>
        <begin position="351"/>
        <end position="373"/>
    </location>
</feature>
<dbReference type="RefSeq" id="WP_042620913.1">
    <property type="nucleotide sequence ID" value="NZ_CP007790.1"/>
</dbReference>
<dbReference type="OrthoDB" id="9780560at2"/>
<evidence type="ECO:0000256" key="3">
    <source>
        <dbReference type="ARBA" id="ARBA00022692"/>
    </source>
</evidence>
<feature type="transmembrane region" description="Helical" evidence="7">
    <location>
        <begin position="20"/>
        <end position="42"/>
    </location>
</feature>
<feature type="transmembrane region" description="Helical" evidence="7">
    <location>
        <begin position="303"/>
        <end position="331"/>
    </location>
</feature>
<evidence type="ECO:0000313" key="10">
    <source>
        <dbReference type="Proteomes" id="UP000031928"/>
    </source>
</evidence>
<evidence type="ECO:0000313" key="9">
    <source>
        <dbReference type="EMBL" id="AJK68243.1"/>
    </source>
</evidence>
<feature type="transmembrane region" description="Helical" evidence="7">
    <location>
        <begin position="401"/>
        <end position="423"/>
    </location>
</feature>
<organism evidence="9 10">
    <name type="scientific">Corynebacterium marinum DSM 44953</name>
    <dbReference type="NCBI Taxonomy" id="1224162"/>
    <lineage>
        <taxon>Bacteria</taxon>
        <taxon>Bacillati</taxon>
        <taxon>Actinomycetota</taxon>
        <taxon>Actinomycetes</taxon>
        <taxon>Mycobacteriales</taxon>
        <taxon>Corynebacteriaceae</taxon>
        <taxon>Corynebacterium</taxon>
    </lineage>
</organism>
<sequence length="844" mass="87413">MNSLPIQRKLSLRNIGAHKLRLIMTVLAVVLGTSFVSGGFILSASLSKAFDDIITVSYEGSDLVMQSTPDYPLTRDMGDDIAARHDVEKVEVTDMQSIVLIGPDGSPYQSGGAGSWLLPFSSPEEAVTDSSATILEGRSPASSGEAVINAGAAERSGIVPGDTITVINTEKRAELEVVGLTELSTSTGGWAGVQVAPEVYQTEFSDGESASRILIRGDVTEETLAGMYPGFDVATSEEAAERETEEISSLLAFFTYILGAFGLIALLVGTFIISNTFSMIVAQRTKEFALLRAVGMSRQQLTGSVLAEAVVIGLIGSAAGIGVGIGLVRVIVTVMEAFGLGFPDSGLAVDAGSIIIPLVVGVAVTVLSAWVPARRAGAVHPVRAMRMGDQASTQPVKGRSLAGAVLLLIGVVVTAFAAFMTEWSTTERAVLTGVGALALITGVVLALAGLIRVIYTVRPPGGGVVPLLAGTNLARSPRRSAATSFALTLGVALVSVVGILGASISASVFGAIDEELRADTVVSSGLIASQGIPGRAAEDVAALDGVAAVVPSIWVPMSVGGKIGNTDGVSGLTLALTVDPNAAYVLDVVAGGFDGIAARPGAGLSRSAAQDLGVSVGDTVEVTSPVTTNTARVPVVVVWEDAAAFTPVAVTEATAQEILPGRDSWFTQNLFVTFDEGADAEAVHRAVVDTINPYGVLQVLTKDEYGVSSAEQIRQLLALVYALLALSVVIAVLGIINTLVLSIMERRHEFGMLRAVGMQRSQIGRMVTIESVHIAVLGAVVGIISGVWLGWCFVRTLSDQGITRWAIPWDQMALIPVAAVAVGVVAAIWPARRAAQTSPLRAVE</sequence>
<feature type="domain" description="ABC3 transporter permease C-terminal" evidence="8">
    <location>
        <begin position="722"/>
        <end position="839"/>
    </location>
</feature>
<keyword evidence="10" id="KW-1185">Reference proteome</keyword>
<accession>A0A0B6TJX2</accession>
<dbReference type="PANTHER" id="PTHR30572:SF4">
    <property type="entry name" value="ABC TRANSPORTER PERMEASE YTRF"/>
    <property type="match status" value="1"/>
</dbReference>
<dbReference type="KEGG" id="cmq:B840_03100"/>
<keyword evidence="2" id="KW-1003">Cell membrane</keyword>
<dbReference type="PANTHER" id="PTHR30572">
    <property type="entry name" value="MEMBRANE COMPONENT OF TRANSPORTER-RELATED"/>
    <property type="match status" value="1"/>
</dbReference>
<reference evidence="9 10" key="1">
    <citation type="submission" date="2014-05" db="EMBL/GenBank/DDBJ databases">
        <title>Complete genome sequence of Corynebacterium marinum DSM 44953.</title>
        <authorList>
            <person name="Schaffert L."/>
            <person name="Albersmeier A."/>
            <person name="Kalinowski J."/>
            <person name="Ruckert C."/>
        </authorList>
    </citation>
    <scope>NUCLEOTIDE SEQUENCE [LARGE SCALE GENOMIC DNA]</scope>
    <source>
        <strain evidence="9 10">DSM 44953</strain>
    </source>
</reference>
<dbReference type="Proteomes" id="UP000031928">
    <property type="component" value="Chromosome"/>
</dbReference>
<dbReference type="AlphaFoldDB" id="A0A0B6TJX2"/>
<evidence type="ECO:0000256" key="7">
    <source>
        <dbReference type="SAM" id="Phobius"/>
    </source>
</evidence>
<dbReference type="HOGENOM" id="CLU_012341_1_0_11"/>
<keyword evidence="9" id="KW-0449">Lipoprotein</keyword>
<dbReference type="InterPro" id="IPR003838">
    <property type="entry name" value="ABC3_permease_C"/>
</dbReference>
<evidence type="ECO:0000256" key="2">
    <source>
        <dbReference type="ARBA" id="ARBA00022475"/>
    </source>
</evidence>
<feature type="domain" description="ABC3 transporter permease C-terminal" evidence="8">
    <location>
        <begin position="260"/>
        <end position="377"/>
    </location>
</feature>
<feature type="transmembrane region" description="Helical" evidence="7">
    <location>
        <begin position="485"/>
        <end position="512"/>
    </location>
</feature>
<evidence type="ECO:0000256" key="4">
    <source>
        <dbReference type="ARBA" id="ARBA00022989"/>
    </source>
</evidence>
<gene>
    <name evidence="9" type="ORF">B840_03100</name>
</gene>
<evidence type="ECO:0000256" key="6">
    <source>
        <dbReference type="ARBA" id="ARBA00038076"/>
    </source>
</evidence>
<evidence type="ECO:0000256" key="1">
    <source>
        <dbReference type="ARBA" id="ARBA00004651"/>
    </source>
</evidence>
<feature type="transmembrane region" description="Helical" evidence="7">
    <location>
        <begin position="429"/>
        <end position="451"/>
    </location>
</feature>
<feature type="transmembrane region" description="Helical" evidence="7">
    <location>
        <begin position="718"/>
        <end position="744"/>
    </location>
</feature>
<name>A0A0B6TJX2_9CORY</name>
<keyword evidence="3 7" id="KW-0812">Transmembrane</keyword>
<proteinExistence type="inferred from homology"/>
<protein>
    <submittedName>
        <fullName evidence="9">ABC lipoprotein transporter, permease protein</fullName>
    </submittedName>
</protein>
<dbReference type="GO" id="GO:0005886">
    <property type="term" value="C:plasma membrane"/>
    <property type="evidence" value="ECO:0007669"/>
    <property type="project" value="UniProtKB-SubCell"/>
</dbReference>
<dbReference type="STRING" id="1224162.B840_03100"/>
<dbReference type="EMBL" id="CP007790">
    <property type="protein sequence ID" value="AJK68243.1"/>
    <property type="molecule type" value="Genomic_DNA"/>
</dbReference>
<comment type="similarity">
    <text evidence="6">Belongs to the ABC-4 integral membrane protein family.</text>
</comment>
<keyword evidence="4 7" id="KW-1133">Transmembrane helix</keyword>
<evidence type="ECO:0000259" key="8">
    <source>
        <dbReference type="Pfam" id="PF02687"/>
    </source>
</evidence>
<feature type="transmembrane region" description="Helical" evidence="7">
    <location>
        <begin position="811"/>
        <end position="831"/>
    </location>
</feature>
<dbReference type="Pfam" id="PF02687">
    <property type="entry name" value="FtsX"/>
    <property type="match status" value="2"/>
</dbReference>
<dbReference type="InterPro" id="IPR050250">
    <property type="entry name" value="Macrolide_Exporter_MacB"/>
</dbReference>
<feature type="transmembrane region" description="Helical" evidence="7">
    <location>
        <begin position="253"/>
        <end position="282"/>
    </location>
</feature>
<dbReference type="GO" id="GO:0022857">
    <property type="term" value="F:transmembrane transporter activity"/>
    <property type="evidence" value="ECO:0007669"/>
    <property type="project" value="TreeGrafter"/>
</dbReference>